<dbReference type="SMART" id="SM00164">
    <property type="entry name" value="TBC"/>
    <property type="match status" value="1"/>
</dbReference>
<reference evidence="5" key="1">
    <citation type="submission" date="2025-08" db="UniProtKB">
        <authorList>
            <consortium name="RefSeq"/>
        </authorList>
    </citation>
    <scope>IDENTIFICATION</scope>
    <source>
        <strain evidence="5">Airmid</strain>
    </source>
</reference>
<feature type="compositionally biased region" description="Polar residues" evidence="2">
    <location>
        <begin position="86"/>
        <end position="97"/>
    </location>
</feature>
<dbReference type="FunFam" id="1.10.8.270:FF:000007">
    <property type="entry name" value="TBC1 domain family member 10A"/>
    <property type="match status" value="1"/>
</dbReference>
<dbReference type="InterPro" id="IPR050302">
    <property type="entry name" value="Rab_GAP_TBC_domain"/>
</dbReference>
<dbReference type="PROSITE" id="PS50086">
    <property type="entry name" value="TBC_RABGAP"/>
    <property type="match status" value="1"/>
</dbReference>
<dbReference type="FunFam" id="1.10.10.750:FF:000001">
    <property type="entry name" value="TBC1 domain family member 10A"/>
    <property type="match status" value="1"/>
</dbReference>
<dbReference type="InParanoid" id="A0A6P6Y0Z9"/>
<dbReference type="SUPFAM" id="SSF47923">
    <property type="entry name" value="Ypt/Rab-GAP domain of gyp1p"/>
    <property type="match status" value="2"/>
</dbReference>
<dbReference type="GO" id="GO:0005886">
    <property type="term" value="C:plasma membrane"/>
    <property type="evidence" value="ECO:0007669"/>
    <property type="project" value="UniProtKB-ARBA"/>
</dbReference>
<feature type="compositionally biased region" description="Low complexity" evidence="2">
    <location>
        <begin position="133"/>
        <end position="145"/>
    </location>
</feature>
<dbReference type="OrthoDB" id="159449at2759"/>
<dbReference type="PANTHER" id="PTHR47219:SF4">
    <property type="entry name" value="TBC1 DOMAIN FAMILY MEMBER 10A"/>
    <property type="match status" value="1"/>
</dbReference>
<evidence type="ECO:0000259" key="3">
    <source>
        <dbReference type="PROSITE" id="PS50086"/>
    </source>
</evidence>
<dbReference type="FunCoup" id="A0A6P6Y0Z9">
    <property type="interactions" value="511"/>
</dbReference>
<feature type="region of interest" description="Disordered" evidence="2">
    <location>
        <begin position="1"/>
        <end position="30"/>
    </location>
</feature>
<sequence length="523" mass="61549">MTSIIKLDSSPSQHRKQYSNNANNNNNTYHSLNRNYYEKFDLNVHPPHHQHYVDGVSTWSNNRRNHHHRDHHHGHSYDDHGGYQKSLYSISSKQSDSYKVASPELSGKNNNHQQQRRPKSSSPLSTSNPIMETTTTLSSTTTTTTANDVDHYYPISQCLSHSESNLSNSIQLSSNNNNNNNNRSCNKYGFFIQNDSDRNQDQDDDYETPSILDLKMLRLKERKWLQMLNNWRYYINFKWEKIRNRCRKGIPHSLRSQAWFHLCGAHLQKNRFPNLYEELLRKNVSNDILDDICKDLHRQFPNHEMFADPNGTGQTDLYNVLKAFAAYRPTMGYCQAQAPIAAVFLMHMPAERAFWCLVALSRYYIGGYFEQNLKDIRIHGQMFVTFLKKYSPSSYHLLKRQNIEPEIYMTEWFMCIYSRSLPWPSVLRVWDMFLCEGLTILFKVGLYLVDSTLKNETTKTCPTMFETCQKLRNIPKSLVTENLLINGIKRFELKDLDLLKEHKHQMKKLQKLTKKQQQQQQPK</sequence>
<feature type="domain" description="Rab-GAP TBC" evidence="3">
    <location>
        <begin position="249"/>
        <end position="437"/>
    </location>
</feature>
<name>A0A6P6Y0Z9_DERPT</name>
<dbReference type="Pfam" id="PF00566">
    <property type="entry name" value="RabGAP-TBC"/>
    <property type="match status" value="1"/>
</dbReference>
<feature type="compositionally biased region" description="Polar residues" evidence="2">
    <location>
        <begin position="120"/>
        <end position="132"/>
    </location>
</feature>
<protein>
    <submittedName>
        <fullName evidence="5">TBC1 domain family member whacked-like</fullName>
    </submittedName>
</protein>
<feature type="compositionally biased region" description="Basic residues" evidence="2">
    <location>
        <begin position="63"/>
        <end position="74"/>
    </location>
</feature>
<dbReference type="AlphaFoldDB" id="A0A6P6Y0Z9"/>
<dbReference type="KEGG" id="dpte:113792249"/>
<evidence type="ECO:0000256" key="1">
    <source>
        <dbReference type="ARBA" id="ARBA00022468"/>
    </source>
</evidence>
<dbReference type="Gene3D" id="1.10.10.750">
    <property type="entry name" value="Ypt/Rab-GAP domain of gyp1p, domain 1"/>
    <property type="match status" value="1"/>
</dbReference>
<organism evidence="4 5">
    <name type="scientific">Dermatophagoides pteronyssinus</name>
    <name type="common">European house dust mite</name>
    <dbReference type="NCBI Taxonomy" id="6956"/>
    <lineage>
        <taxon>Eukaryota</taxon>
        <taxon>Metazoa</taxon>
        <taxon>Ecdysozoa</taxon>
        <taxon>Arthropoda</taxon>
        <taxon>Chelicerata</taxon>
        <taxon>Arachnida</taxon>
        <taxon>Acari</taxon>
        <taxon>Acariformes</taxon>
        <taxon>Sarcoptiformes</taxon>
        <taxon>Astigmata</taxon>
        <taxon>Psoroptidia</taxon>
        <taxon>Analgoidea</taxon>
        <taxon>Pyroglyphidae</taxon>
        <taxon>Dermatophagoidinae</taxon>
        <taxon>Dermatophagoides</taxon>
    </lineage>
</organism>
<dbReference type="PANTHER" id="PTHR47219">
    <property type="entry name" value="RAB GTPASE-ACTIVATING PROTEIN 1-LIKE"/>
    <property type="match status" value="1"/>
</dbReference>
<accession>A0A6P6Y0Z9</accession>
<evidence type="ECO:0000256" key="2">
    <source>
        <dbReference type="SAM" id="MobiDB-lite"/>
    </source>
</evidence>
<dbReference type="Gene3D" id="1.10.8.270">
    <property type="entry name" value="putative rabgap domain of human tbc1 domain family member 14 like domains"/>
    <property type="match status" value="1"/>
</dbReference>
<dbReference type="GO" id="GO:0005096">
    <property type="term" value="F:GTPase activator activity"/>
    <property type="evidence" value="ECO:0007669"/>
    <property type="project" value="UniProtKB-KW"/>
</dbReference>
<feature type="compositionally biased region" description="Low complexity" evidence="2">
    <location>
        <begin position="20"/>
        <end position="30"/>
    </location>
</feature>
<feature type="region of interest" description="Disordered" evidence="2">
    <location>
        <begin position="53"/>
        <end position="146"/>
    </location>
</feature>
<dbReference type="InterPro" id="IPR035969">
    <property type="entry name" value="Rab-GAP_TBC_sf"/>
</dbReference>
<dbReference type="Proteomes" id="UP000515146">
    <property type="component" value="Unplaced"/>
</dbReference>
<evidence type="ECO:0000313" key="5">
    <source>
        <dbReference type="RefSeq" id="XP_027197964.1"/>
    </source>
</evidence>
<evidence type="ECO:0000313" key="4">
    <source>
        <dbReference type="Proteomes" id="UP000515146"/>
    </source>
</evidence>
<keyword evidence="4" id="KW-1185">Reference proteome</keyword>
<gene>
    <name evidence="5" type="primary">LOC113792249</name>
</gene>
<dbReference type="FunFam" id="1.10.472.80:FF:000008">
    <property type="entry name" value="TBC1 domain family member 10A"/>
    <property type="match status" value="1"/>
</dbReference>
<proteinExistence type="predicted"/>
<dbReference type="Gene3D" id="1.10.472.80">
    <property type="entry name" value="Ypt/Rab-GAP domain of gyp1p, domain 3"/>
    <property type="match status" value="1"/>
</dbReference>
<dbReference type="GO" id="GO:0031267">
    <property type="term" value="F:small GTPase binding"/>
    <property type="evidence" value="ECO:0007669"/>
    <property type="project" value="TreeGrafter"/>
</dbReference>
<keyword evidence="1" id="KW-0343">GTPase activation</keyword>
<dbReference type="RefSeq" id="XP_027197964.1">
    <property type="nucleotide sequence ID" value="XM_027342163.1"/>
</dbReference>
<dbReference type="InterPro" id="IPR000195">
    <property type="entry name" value="Rab-GAP-TBC_dom"/>
</dbReference>